<sequence length="146" mass="15468">MRDRDHVTSGSTNSQQSRIPPSQRATLALLLFGGFAAGIGWIWGVWRLWRDPTWSTLQKALATLVFPGGLVPAFMLSGSASGTSTCTTGLIGPHHVGVVIAHCSSTGALNVDVARLLLAALVILPIAVVFSLYRSVNRTMSTPPES</sequence>
<evidence type="ECO:0000256" key="1">
    <source>
        <dbReference type="SAM" id="MobiDB-lite"/>
    </source>
</evidence>
<dbReference type="AlphaFoldDB" id="A0A1M4Y912"/>
<keyword evidence="2" id="KW-1133">Transmembrane helix</keyword>
<proteinExistence type="predicted"/>
<keyword evidence="2" id="KW-0472">Membrane</keyword>
<dbReference type="Proteomes" id="UP000184295">
    <property type="component" value="Unassembled WGS sequence"/>
</dbReference>
<feature type="compositionally biased region" description="Polar residues" evidence="1">
    <location>
        <begin position="8"/>
        <end position="20"/>
    </location>
</feature>
<keyword evidence="4" id="KW-1185">Reference proteome</keyword>
<evidence type="ECO:0000256" key="2">
    <source>
        <dbReference type="SAM" id="Phobius"/>
    </source>
</evidence>
<feature type="transmembrane region" description="Helical" evidence="2">
    <location>
        <begin position="27"/>
        <end position="49"/>
    </location>
</feature>
<feature type="transmembrane region" description="Helical" evidence="2">
    <location>
        <begin position="113"/>
        <end position="133"/>
    </location>
</feature>
<protein>
    <submittedName>
        <fullName evidence="3">Uncharacterized protein</fullName>
    </submittedName>
</protein>
<accession>A0A1M4Y912</accession>
<organism evidence="3 4">
    <name type="scientific">Ferrithrix thermotolerans DSM 19514</name>
    <dbReference type="NCBI Taxonomy" id="1121881"/>
    <lineage>
        <taxon>Bacteria</taxon>
        <taxon>Bacillati</taxon>
        <taxon>Actinomycetota</taxon>
        <taxon>Acidimicrobiia</taxon>
        <taxon>Acidimicrobiales</taxon>
        <taxon>Acidimicrobiaceae</taxon>
        <taxon>Ferrithrix</taxon>
    </lineage>
</organism>
<keyword evidence="2" id="KW-0812">Transmembrane</keyword>
<gene>
    <name evidence="3" type="ORF">SAMN02745225_02275</name>
</gene>
<dbReference type="RefSeq" id="WP_072792642.1">
    <property type="nucleotide sequence ID" value="NZ_FQUL01000058.1"/>
</dbReference>
<name>A0A1M4Y912_9ACTN</name>
<dbReference type="EMBL" id="FQUL01000058">
    <property type="protein sequence ID" value="SHF02106.1"/>
    <property type="molecule type" value="Genomic_DNA"/>
</dbReference>
<evidence type="ECO:0000313" key="4">
    <source>
        <dbReference type="Proteomes" id="UP000184295"/>
    </source>
</evidence>
<feature type="region of interest" description="Disordered" evidence="1">
    <location>
        <begin position="1"/>
        <end position="20"/>
    </location>
</feature>
<dbReference type="STRING" id="1121881.SAMN02745225_02275"/>
<reference evidence="4" key="1">
    <citation type="submission" date="2016-11" db="EMBL/GenBank/DDBJ databases">
        <authorList>
            <person name="Varghese N."/>
            <person name="Submissions S."/>
        </authorList>
    </citation>
    <scope>NUCLEOTIDE SEQUENCE [LARGE SCALE GENOMIC DNA]</scope>
    <source>
        <strain evidence="4">DSM 19514</strain>
    </source>
</reference>
<evidence type="ECO:0000313" key="3">
    <source>
        <dbReference type="EMBL" id="SHF02106.1"/>
    </source>
</evidence>